<dbReference type="Proteomes" id="UP000704712">
    <property type="component" value="Unassembled WGS sequence"/>
</dbReference>
<sequence length="169" mass="19585">MTSRPEFDASYLDNVAVFDSNCSPLKTPHKKAKLVRTSKPFSATTNLAELDNEIRRSRETGRLRLYRRRVRNERDSLQRQAKVLTEKWLHLQQTRPSKRSFSTVDIEISNSLWKAIATQQLQERMEAEAEQKLLKGSIKAQDACIEVFQELLRSQHENISDTSVLDPRS</sequence>
<dbReference type="EMBL" id="WSZM01000331">
    <property type="protein sequence ID" value="KAF4035085.1"/>
    <property type="molecule type" value="Genomic_DNA"/>
</dbReference>
<comment type="caution">
    <text evidence="1">The sequence shown here is derived from an EMBL/GenBank/DDBJ whole genome shotgun (WGS) entry which is preliminary data.</text>
</comment>
<dbReference type="EMBL" id="JAACNO010002431">
    <property type="protein sequence ID" value="KAF4133182.1"/>
    <property type="molecule type" value="Genomic_DNA"/>
</dbReference>
<gene>
    <name evidence="1" type="ORF">GN244_ATG12854</name>
    <name evidence="2" type="ORF">GN958_ATG17626</name>
</gene>
<keyword evidence="3" id="KW-1185">Reference proteome</keyword>
<dbReference type="Proteomes" id="UP000602510">
    <property type="component" value="Unassembled WGS sequence"/>
</dbReference>
<proteinExistence type="predicted"/>
<dbReference type="AlphaFoldDB" id="A0A833SYA8"/>
<protein>
    <submittedName>
        <fullName evidence="1">Uncharacterized protein</fullName>
    </submittedName>
</protein>
<evidence type="ECO:0000313" key="2">
    <source>
        <dbReference type="EMBL" id="KAF4133182.1"/>
    </source>
</evidence>
<name>A0A833SYA8_PHYIN</name>
<accession>A0A833SYA8</accession>
<evidence type="ECO:0000313" key="1">
    <source>
        <dbReference type="EMBL" id="KAF4035085.1"/>
    </source>
</evidence>
<organism evidence="1 3">
    <name type="scientific">Phytophthora infestans</name>
    <name type="common">Potato late blight agent</name>
    <name type="synonym">Botrytis infestans</name>
    <dbReference type="NCBI Taxonomy" id="4787"/>
    <lineage>
        <taxon>Eukaryota</taxon>
        <taxon>Sar</taxon>
        <taxon>Stramenopiles</taxon>
        <taxon>Oomycota</taxon>
        <taxon>Peronosporomycetes</taxon>
        <taxon>Peronosporales</taxon>
        <taxon>Peronosporaceae</taxon>
        <taxon>Phytophthora</taxon>
    </lineage>
</organism>
<reference evidence="1" key="1">
    <citation type="submission" date="2020-04" db="EMBL/GenBank/DDBJ databases">
        <title>Hybrid Assembly of Korean Phytophthora infestans isolates.</title>
        <authorList>
            <person name="Prokchorchik M."/>
            <person name="Lee Y."/>
            <person name="Seo J."/>
            <person name="Cho J.-H."/>
            <person name="Park Y.-E."/>
            <person name="Jang D.-C."/>
            <person name="Im J.-S."/>
            <person name="Choi J.-G."/>
            <person name="Park H.-J."/>
            <person name="Lee G.-B."/>
            <person name="Lee Y.-G."/>
            <person name="Hong S.-Y."/>
            <person name="Cho K."/>
            <person name="Sohn K.H."/>
        </authorList>
    </citation>
    <scope>NUCLEOTIDE SEQUENCE</scope>
    <source>
        <strain evidence="1">KR_1_A1</strain>
        <strain evidence="2">KR_2_A2</strain>
    </source>
</reference>
<evidence type="ECO:0000313" key="3">
    <source>
        <dbReference type="Proteomes" id="UP000602510"/>
    </source>
</evidence>